<dbReference type="Pfam" id="PF14390">
    <property type="entry name" value="DUF4420"/>
    <property type="match status" value="1"/>
</dbReference>
<dbReference type="EMBL" id="CP032550">
    <property type="protein sequence ID" value="QGU28183.1"/>
    <property type="molecule type" value="Genomic_DNA"/>
</dbReference>
<dbReference type="AlphaFoldDB" id="A0A6I6DZG8"/>
<dbReference type="InterPro" id="IPR025534">
    <property type="entry name" value="DUF4420"/>
</dbReference>
<dbReference type="OrthoDB" id="4854145at2"/>
<dbReference type="KEGG" id="moj:D7D94_11215"/>
<evidence type="ECO:0000313" key="1">
    <source>
        <dbReference type="EMBL" id="QGU28183.1"/>
    </source>
</evidence>
<proteinExistence type="predicted"/>
<reference evidence="1 2" key="1">
    <citation type="submission" date="2018-09" db="EMBL/GenBank/DDBJ databases">
        <title>Whole genome sequencing of Microbacterium oryzae strain MB-10T.</title>
        <authorList>
            <person name="Das S.K."/>
        </authorList>
    </citation>
    <scope>NUCLEOTIDE SEQUENCE [LARGE SCALE GENOMIC DNA]</scope>
    <source>
        <strain evidence="1 2">MB-10</strain>
    </source>
</reference>
<protein>
    <submittedName>
        <fullName evidence="1">PD-(D/E)XK motif protein</fullName>
    </submittedName>
</protein>
<sequence length="327" mass="36353">MTTNAGDNPSHLDPRTVEEYFRLGAKSAFTLHAEPPVVMEIDPGREEIELRTPAAGSEPEVTAFDRLSLLRVQRDGTEWFRLVVDAREMHYEAYVLLESIVDQLKSGASFRHAVSEAVSSLKDLLAGRSRLTEEKILGLLGELLVLTHAVDTLGEEAAMTAWLGPLAEEHDFAFEQFDAEVKTTKSESRVHVIGSETQLEPEPARPLYLVSIQLTRAGLAEQGFTLPSVIADLRSRLDQTRRTFDAAIEGLGWRDADADLYKVRHQPRSTPRAYLVDEEFPAITSGRLDRVVPQRPHVASVTYRVNVTDLAHSGIGAPLDDFCEEPE</sequence>
<dbReference type="RefSeq" id="WP_156242694.1">
    <property type="nucleotide sequence ID" value="NZ_BAAAZL010000004.1"/>
</dbReference>
<evidence type="ECO:0000313" key="2">
    <source>
        <dbReference type="Proteomes" id="UP000422989"/>
    </source>
</evidence>
<dbReference type="Proteomes" id="UP000422989">
    <property type="component" value="Chromosome"/>
</dbReference>
<accession>A0A6I6DZG8</accession>
<organism evidence="1 2">
    <name type="scientific">Microbacterium oryzae</name>
    <dbReference type="NCBI Taxonomy" id="743009"/>
    <lineage>
        <taxon>Bacteria</taxon>
        <taxon>Bacillati</taxon>
        <taxon>Actinomycetota</taxon>
        <taxon>Actinomycetes</taxon>
        <taxon>Micrococcales</taxon>
        <taxon>Microbacteriaceae</taxon>
        <taxon>Microbacterium</taxon>
    </lineage>
</organism>
<gene>
    <name evidence="1" type="ORF">D7D94_11215</name>
</gene>
<name>A0A6I6DZG8_9MICO</name>
<keyword evidence="2" id="KW-1185">Reference proteome</keyword>